<dbReference type="Proteomes" id="UP001642484">
    <property type="component" value="Unassembled WGS sequence"/>
</dbReference>
<dbReference type="EMBL" id="CAXAMN010007991">
    <property type="protein sequence ID" value="CAK9023543.1"/>
    <property type="molecule type" value="Genomic_DNA"/>
</dbReference>
<sequence length="108" mass="11539">MEIPTREAVAAAVAQMNAAELVQEMDEGTCRALQKALGRRLGDVPAARGWFGFCGGGAKMEGSSSKMEAMQERMDALLASHAQVKQSLQEAEAVRAAVRLKSGSWRTS</sequence>
<proteinExistence type="predicted"/>
<organism evidence="2 3">
    <name type="scientific">Durusdinium trenchii</name>
    <dbReference type="NCBI Taxonomy" id="1381693"/>
    <lineage>
        <taxon>Eukaryota</taxon>
        <taxon>Sar</taxon>
        <taxon>Alveolata</taxon>
        <taxon>Dinophyceae</taxon>
        <taxon>Suessiales</taxon>
        <taxon>Symbiodiniaceae</taxon>
        <taxon>Durusdinium</taxon>
    </lineage>
</organism>
<dbReference type="EMBL" id="CAXAMN010007980">
    <property type="protein sequence ID" value="CAK9023512.1"/>
    <property type="molecule type" value="Genomic_DNA"/>
</dbReference>
<evidence type="ECO:0000313" key="2">
    <source>
        <dbReference type="EMBL" id="CAK9023543.1"/>
    </source>
</evidence>
<evidence type="ECO:0000313" key="3">
    <source>
        <dbReference type="Proteomes" id="UP001642484"/>
    </source>
</evidence>
<comment type="caution">
    <text evidence="2">The sequence shown here is derived from an EMBL/GenBank/DDBJ whole genome shotgun (WGS) entry which is preliminary data.</text>
</comment>
<evidence type="ECO:0000313" key="1">
    <source>
        <dbReference type="EMBL" id="CAK9023512.1"/>
    </source>
</evidence>
<name>A0ABP0KA38_9DINO</name>
<reference evidence="2 3" key="1">
    <citation type="submission" date="2024-02" db="EMBL/GenBank/DDBJ databases">
        <authorList>
            <person name="Chen Y."/>
            <person name="Shah S."/>
            <person name="Dougan E. K."/>
            <person name="Thang M."/>
            <person name="Chan C."/>
        </authorList>
    </citation>
    <scope>NUCLEOTIDE SEQUENCE [LARGE SCALE GENOMIC DNA]</scope>
</reference>
<gene>
    <name evidence="1" type="ORF">CCMP2556_LOCUS15260</name>
    <name evidence="2" type="ORF">CCMP2556_LOCUS15272</name>
</gene>
<protein>
    <submittedName>
        <fullName evidence="2">Uncharacterized protein</fullName>
    </submittedName>
</protein>
<keyword evidence="3" id="KW-1185">Reference proteome</keyword>
<accession>A0ABP0KA38</accession>